<comment type="subunit">
    <text evidence="2">Homotrimer.</text>
</comment>
<feature type="domain" description="Porin" evidence="12">
    <location>
        <begin position="10"/>
        <end position="344"/>
    </location>
</feature>
<dbReference type="EMBL" id="FCOE02000052">
    <property type="protein sequence ID" value="SAK99184.1"/>
    <property type="molecule type" value="Genomic_DNA"/>
</dbReference>
<dbReference type="PANTHER" id="PTHR34501">
    <property type="entry name" value="PROTEIN YDDL-RELATED"/>
    <property type="match status" value="1"/>
</dbReference>
<dbReference type="InterPro" id="IPR023614">
    <property type="entry name" value="Porin_dom_sf"/>
</dbReference>
<keyword evidence="6 11" id="KW-0732">Signal</keyword>
<dbReference type="PANTHER" id="PTHR34501:SF9">
    <property type="entry name" value="MAJOR OUTER MEMBRANE PROTEIN P.IA"/>
    <property type="match status" value="1"/>
</dbReference>
<dbReference type="STRING" id="1777141.AWB80_07624"/>
<evidence type="ECO:0000256" key="10">
    <source>
        <dbReference type="ARBA" id="ARBA00023237"/>
    </source>
</evidence>
<evidence type="ECO:0000256" key="11">
    <source>
        <dbReference type="SAM" id="SignalP"/>
    </source>
</evidence>
<gene>
    <name evidence="13" type="ORF">AWB80_07624</name>
</gene>
<evidence type="ECO:0000256" key="2">
    <source>
        <dbReference type="ARBA" id="ARBA00011233"/>
    </source>
</evidence>
<keyword evidence="10" id="KW-0998">Cell outer membrane</keyword>
<feature type="signal peptide" evidence="11">
    <location>
        <begin position="1"/>
        <end position="19"/>
    </location>
</feature>
<evidence type="ECO:0000313" key="14">
    <source>
        <dbReference type="Proteomes" id="UP000054911"/>
    </source>
</evidence>
<name>A0A158DXB0_9BURK</name>
<dbReference type="PRINTS" id="PR00182">
    <property type="entry name" value="ECOLNEIPORIN"/>
</dbReference>
<proteinExistence type="predicted"/>
<keyword evidence="3" id="KW-0813">Transport</keyword>
<dbReference type="SUPFAM" id="SSF56935">
    <property type="entry name" value="Porins"/>
    <property type="match status" value="1"/>
</dbReference>
<dbReference type="Pfam" id="PF13609">
    <property type="entry name" value="Porin_4"/>
    <property type="match status" value="1"/>
</dbReference>
<dbReference type="GO" id="GO:0046930">
    <property type="term" value="C:pore complex"/>
    <property type="evidence" value="ECO:0007669"/>
    <property type="project" value="UniProtKB-KW"/>
</dbReference>
<keyword evidence="7" id="KW-0406">Ion transport</keyword>
<dbReference type="InterPro" id="IPR050298">
    <property type="entry name" value="Gram-neg_bact_OMP"/>
</dbReference>
<dbReference type="Proteomes" id="UP000054911">
    <property type="component" value="Unassembled WGS sequence"/>
</dbReference>
<dbReference type="GO" id="GO:0034220">
    <property type="term" value="P:monoatomic ion transmembrane transport"/>
    <property type="evidence" value="ECO:0007669"/>
    <property type="project" value="InterPro"/>
</dbReference>
<keyword evidence="5" id="KW-0812">Transmembrane</keyword>
<evidence type="ECO:0000256" key="1">
    <source>
        <dbReference type="ARBA" id="ARBA00004571"/>
    </source>
</evidence>
<evidence type="ECO:0000256" key="6">
    <source>
        <dbReference type="ARBA" id="ARBA00022729"/>
    </source>
</evidence>
<evidence type="ECO:0000259" key="12">
    <source>
        <dbReference type="Pfam" id="PF13609"/>
    </source>
</evidence>
<dbReference type="GO" id="GO:0009279">
    <property type="term" value="C:cell outer membrane"/>
    <property type="evidence" value="ECO:0007669"/>
    <property type="project" value="UniProtKB-SubCell"/>
</dbReference>
<dbReference type="InterPro" id="IPR001702">
    <property type="entry name" value="Porin_Gram-ve"/>
</dbReference>
<dbReference type="CDD" id="cd00342">
    <property type="entry name" value="gram_neg_porins"/>
    <property type="match status" value="1"/>
</dbReference>
<reference evidence="13" key="1">
    <citation type="submission" date="2016-01" db="EMBL/GenBank/DDBJ databases">
        <authorList>
            <person name="Peeters C."/>
        </authorList>
    </citation>
    <scope>NUCLEOTIDE SEQUENCE [LARGE SCALE GENOMIC DNA]</scope>
    <source>
        <strain evidence="13">LMG 29323</strain>
    </source>
</reference>
<comment type="caution">
    <text evidence="13">The sequence shown here is derived from an EMBL/GenBank/DDBJ whole genome shotgun (WGS) entry which is preliminary data.</text>
</comment>
<evidence type="ECO:0000256" key="5">
    <source>
        <dbReference type="ARBA" id="ARBA00022692"/>
    </source>
</evidence>
<keyword evidence="14" id="KW-1185">Reference proteome</keyword>
<keyword evidence="8" id="KW-0626">Porin</keyword>
<evidence type="ECO:0000313" key="13">
    <source>
        <dbReference type="EMBL" id="SAK99184.1"/>
    </source>
</evidence>
<dbReference type="OrthoDB" id="8679056at2"/>
<evidence type="ECO:0000256" key="9">
    <source>
        <dbReference type="ARBA" id="ARBA00023136"/>
    </source>
</evidence>
<dbReference type="GO" id="GO:0015288">
    <property type="term" value="F:porin activity"/>
    <property type="evidence" value="ECO:0007669"/>
    <property type="project" value="UniProtKB-KW"/>
</dbReference>
<feature type="chain" id="PRO_5007624600" evidence="11">
    <location>
        <begin position="20"/>
        <end position="376"/>
    </location>
</feature>
<organism evidence="13 14">
    <name type="scientific">Caballeronia pedi</name>
    <dbReference type="NCBI Taxonomy" id="1777141"/>
    <lineage>
        <taxon>Bacteria</taxon>
        <taxon>Pseudomonadati</taxon>
        <taxon>Pseudomonadota</taxon>
        <taxon>Betaproteobacteria</taxon>
        <taxon>Burkholderiales</taxon>
        <taxon>Burkholderiaceae</taxon>
        <taxon>Caballeronia</taxon>
    </lineage>
</organism>
<comment type="subcellular location">
    <subcellularLocation>
        <location evidence="1">Cell outer membrane</location>
        <topology evidence="1">Multi-pass membrane protein</topology>
    </subcellularLocation>
</comment>
<evidence type="ECO:0000256" key="3">
    <source>
        <dbReference type="ARBA" id="ARBA00022448"/>
    </source>
</evidence>
<dbReference type="AlphaFoldDB" id="A0A158DXB0"/>
<evidence type="ECO:0000256" key="4">
    <source>
        <dbReference type="ARBA" id="ARBA00022452"/>
    </source>
</evidence>
<dbReference type="RefSeq" id="WP_061179821.1">
    <property type="nucleotide sequence ID" value="NZ_FCOE02000052.1"/>
</dbReference>
<evidence type="ECO:0000256" key="8">
    <source>
        <dbReference type="ARBA" id="ARBA00023114"/>
    </source>
</evidence>
<accession>A0A158DXB0</accession>
<sequence>MKRRIIGGLLASIAVPAIAQSSVTLYGIIDTGIEYVLHANAKGDSVVRMPGITGEFPSRWGLRGTEALGGGLAAIFVLENGFNVRGGDLGQGGRLFGRQSWVGLKSTTWGTLSFGRQYSMSYLGIQESDILGPNIYGIASFDAYLPNGRSDNSVAFQSATFRGFSLGATYSFGRDSAGTGNSPGQGTCAGGVPGQFTACRQWSARLKYDNGVVGASAVYDEQRGGANAAANFFDGVTPTPITSSSDKDTRIEANAWASVGPFRTGAGWIARTLTGPGVTGVRANLFYAGGSFQATPSLILDGEVYRMIVTQHDTRGTMGAIRCTYLLSKRTAVYAQAAYLENSAKAAFTVSSGGAGATPAAGENQVGAMLGMRHSF</sequence>
<dbReference type="PRINTS" id="PR00184">
    <property type="entry name" value="NEISSPPORIN"/>
</dbReference>
<evidence type="ECO:0000256" key="7">
    <source>
        <dbReference type="ARBA" id="ARBA00023065"/>
    </source>
</evidence>
<dbReference type="InterPro" id="IPR002299">
    <property type="entry name" value="Porin_Neis"/>
</dbReference>
<protein>
    <submittedName>
        <fullName evidence="13">Porin</fullName>
    </submittedName>
</protein>
<dbReference type="Gene3D" id="2.40.160.10">
    <property type="entry name" value="Porin"/>
    <property type="match status" value="1"/>
</dbReference>
<keyword evidence="9" id="KW-0472">Membrane</keyword>
<dbReference type="InterPro" id="IPR033900">
    <property type="entry name" value="Gram_neg_porin_domain"/>
</dbReference>
<keyword evidence="4" id="KW-1134">Transmembrane beta strand</keyword>